<reference evidence="1 2" key="1">
    <citation type="submission" date="2022-10" db="EMBL/GenBank/DDBJ databases">
        <title>Genomic of Burkholderia cepacia PN-1.</title>
        <authorList>
            <person name="Yang Y."/>
            <person name="Guan H."/>
            <person name="Huang J."/>
        </authorList>
    </citation>
    <scope>NUCLEOTIDE SEQUENCE [LARGE SCALE GENOMIC DNA]</scope>
    <source>
        <strain evidence="1 2">PN-1</strain>
    </source>
</reference>
<proteinExistence type="predicted"/>
<evidence type="ECO:0000313" key="1">
    <source>
        <dbReference type="EMBL" id="XAE48435.1"/>
    </source>
</evidence>
<evidence type="ECO:0008006" key="3">
    <source>
        <dbReference type="Google" id="ProtNLM"/>
    </source>
</evidence>
<evidence type="ECO:0000313" key="2">
    <source>
        <dbReference type="Proteomes" id="UP001448498"/>
    </source>
</evidence>
<dbReference type="Proteomes" id="UP001448498">
    <property type="component" value="Chromosome 1"/>
</dbReference>
<name>A0ABZ3DHD1_9BURK</name>
<protein>
    <recommendedName>
        <fullName evidence="3">TIR domain-containing protein</fullName>
    </recommendedName>
</protein>
<dbReference type="EMBL" id="CP109821">
    <property type="protein sequence ID" value="XAE48435.1"/>
    <property type="molecule type" value="Genomic_DNA"/>
</dbReference>
<keyword evidence="2" id="KW-1185">Reference proteome</keyword>
<gene>
    <name evidence="1" type="ORF">OHZ10_02085</name>
</gene>
<dbReference type="RefSeq" id="WP_342703479.1">
    <property type="nucleotide sequence ID" value="NZ_CP109821.1"/>
</dbReference>
<organism evidence="1 2">
    <name type="scientific">Burkholderia arboris</name>
    <dbReference type="NCBI Taxonomy" id="488730"/>
    <lineage>
        <taxon>Bacteria</taxon>
        <taxon>Pseudomonadati</taxon>
        <taxon>Pseudomonadota</taxon>
        <taxon>Betaproteobacteria</taxon>
        <taxon>Burkholderiales</taxon>
        <taxon>Burkholderiaceae</taxon>
        <taxon>Burkholderia</taxon>
        <taxon>Burkholderia cepacia complex</taxon>
    </lineage>
</organism>
<sequence length="474" mass="54443">MARNGKKKGSKPLDRAELEALLQALTGQMIPLSESAQLLEDVATSITNGHTLGYSQFNELLLSVGYDRVDIAFFYFLCDPSTSFEEQENPPEISSADNLRSGINSFRELSLLLFGNVKYGFKVLSRDPDALIFWVHEFRMEEPVERYSLRHNQLLPLRDIKSDDCYLLGYISGEAIEREFKNDPTNPEAARRKEHRDRVVEKGKWNHNVYLTSDHLDVYIATSMRDRHEFVFVNEFLSRIIDKPSISDLRLRFFDPTQAFCHDRIDKGLAEALMLKRARCTVYLAQESDTLGKDSELASTLAQGKPVIAFIPKMSDKFWNYLYKTFKTINPQKSEEQILLNFLQIYKPAAAWEDDDIKGHLSGTRSLPLKSLRQRARDAVEAHYNKRAAVLKDSHPLGLQTNLETGVANGVLVCREISVCAELIRRIVLNKMQFYVEDRDGYVLLREKLTNSIFRVMTGDRLLTNSFWNFYNAG</sequence>
<accession>A0ABZ3DHD1</accession>